<evidence type="ECO:0000313" key="2">
    <source>
        <dbReference type="EMBL" id="CDY18756.1"/>
    </source>
</evidence>
<feature type="signal peptide" evidence="1">
    <location>
        <begin position="1"/>
        <end position="22"/>
    </location>
</feature>
<proteinExistence type="predicted"/>
<dbReference type="Proteomes" id="UP000028999">
    <property type="component" value="Unassembled WGS sequence"/>
</dbReference>
<accession>A0A078G0D5</accession>
<dbReference type="Gramene" id="CDY18756">
    <property type="protein sequence ID" value="CDY18756"/>
    <property type="gene ID" value="GSBRNA2T00005900001"/>
</dbReference>
<sequence length="78" mass="8713">MSNSSHLLLTVVTMVGNRVVAAEIIVALVADERESFTGTTMTCKRHVIKSNPHELTRVPCHNTLCFTYINFLSLLTYC</sequence>
<feature type="chain" id="PRO_5001735354" evidence="1">
    <location>
        <begin position="23"/>
        <end position="78"/>
    </location>
</feature>
<evidence type="ECO:0000313" key="3">
    <source>
        <dbReference type="Proteomes" id="UP000028999"/>
    </source>
</evidence>
<dbReference type="EMBL" id="LK032088">
    <property type="protein sequence ID" value="CDY18756.1"/>
    <property type="molecule type" value="Genomic_DNA"/>
</dbReference>
<dbReference type="PaxDb" id="3708-A0A078G0D5"/>
<dbReference type="AlphaFoldDB" id="A0A078G0D5"/>
<gene>
    <name evidence="2" type="primary">BnaC08g08600D</name>
    <name evidence="2" type="ORF">GSBRNA2T00005900001</name>
</gene>
<protein>
    <submittedName>
        <fullName evidence="2">BnaC08g08600D protein</fullName>
    </submittedName>
</protein>
<keyword evidence="3" id="KW-1185">Reference proteome</keyword>
<name>A0A078G0D5_BRANA</name>
<organism evidence="2 3">
    <name type="scientific">Brassica napus</name>
    <name type="common">Rape</name>
    <dbReference type="NCBI Taxonomy" id="3708"/>
    <lineage>
        <taxon>Eukaryota</taxon>
        <taxon>Viridiplantae</taxon>
        <taxon>Streptophyta</taxon>
        <taxon>Embryophyta</taxon>
        <taxon>Tracheophyta</taxon>
        <taxon>Spermatophyta</taxon>
        <taxon>Magnoliopsida</taxon>
        <taxon>eudicotyledons</taxon>
        <taxon>Gunneridae</taxon>
        <taxon>Pentapetalae</taxon>
        <taxon>rosids</taxon>
        <taxon>malvids</taxon>
        <taxon>Brassicales</taxon>
        <taxon>Brassicaceae</taxon>
        <taxon>Brassiceae</taxon>
        <taxon>Brassica</taxon>
    </lineage>
</organism>
<evidence type="ECO:0000256" key="1">
    <source>
        <dbReference type="SAM" id="SignalP"/>
    </source>
</evidence>
<keyword evidence="1" id="KW-0732">Signal</keyword>
<reference evidence="2 3" key="1">
    <citation type="journal article" date="2014" name="Science">
        <title>Plant genetics. Early allopolyploid evolution in the post-Neolithic Brassica napus oilseed genome.</title>
        <authorList>
            <person name="Chalhoub B."/>
            <person name="Denoeud F."/>
            <person name="Liu S."/>
            <person name="Parkin I.A."/>
            <person name="Tang H."/>
            <person name="Wang X."/>
            <person name="Chiquet J."/>
            <person name="Belcram H."/>
            <person name="Tong C."/>
            <person name="Samans B."/>
            <person name="Correa M."/>
            <person name="Da Silva C."/>
            <person name="Just J."/>
            <person name="Falentin C."/>
            <person name="Koh C.S."/>
            <person name="Le Clainche I."/>
            <person name="Bernard M."/>
            <person name="Bento P."/>
            <person name="Noel B."/>
            <person name="Labadie K."/>
            <person name="Alberti A."/>
            <person name="Charles M."/>
            <person name="Arnaud D."/>
            <person name="Guo H."/>
            <person name="Daviaud C."/>
            <person name="Alamery S."/>
            <person name="Jabbari K."/>
            <person name="Zhao M."/>
            <person name="Edger P.P."/>
            <person name="Chelaifa H."/>
            <person name="Tack D."/>
            <person name="Lassalle G."/>
            <person name="Mestiri I."/>
            <person name="Schnel N."/>
            <person name="Le Paslier M.C."/>
            <person name="Fan G."/>
            <person name="Renault V."/>
            <person name="Bayer P.E."/>
            <person name="Golicz A.A."/>
            <person name="Manoli S."/>
            <person name="Lee T.H."/>
            <person name="Thi V.H."/>
            <person name="Chalabi S."/>
            <person name="Hu Q."/>
            <person name="Fan C."/>
            <person name="Tollenaere R."/>
            <person name="Lu Y."/>
            <person name="Battail C."/>
            <person name="Shen J."/>
            <person name="Sidebottom C.H."/>
            <person name="Wang X."/>
            <person name="Canaguier A."/>
            <person name="Chauveau A."/>
            <person name="Berard A."/>
            <person name="Deniot G."/>
            <person name="Guan M."/>
            <person name="Liu Z."/>
            <person name="Sun F."/>
            <person name="Lim Y.P."/>
            <person name="Lyons E."/>
            <person name="Town C.D."/>
            <person name="Bancroft I."/>
            <person name="Wang X."/>
            <person name="Meng J."/>
            <person name="Ma J."/>
            <person name="Pires J.C."/>
            <person name="King G.J."/>
            <person name="Brunel D."/>
            <person name="Delourme R."/>
            <person name="Renard M."/>
            <person name="Aury J.M."/>
            <person name="Adams K.L."/>
            <person name="Batley J."/>
            <person name="Snowdon R.J."/>
            <person name="Tost J."/>
            <person name="Edwards D."/>
            <person name="Zhou Y."/>
            <person name="Hua W."/>
            <person name="Sharpe A.G."/>
            <person name="Paterson A.H."/>
            <person name="Guan C."/>
            <person name="Wincker P."/>
        </authorList>
    </citation>
    <scope>NUCLEOTIDE SEQUENCE [LARGE SCALE GENOMIC DNA]</scope>
    <source>
        <strain evidence="3">cv. Darmor-bzh</strain>
    </source>
</reference>